<reference evidence="1" key="1">
    <citation type="submission" date="2023-08" db="EMBL/GenBank/DDBJ databases">
        <title>A de novo genome assembly of Solanum verrucosum Schlechtendal, a Mexican diploid species geographically isolated from the other diploid A-genome species in potato relatives.</title>
        <authorList>
            <person name="Hosaka K."/>
        </authorList>
    </citation>
    <scope>NUCLEOTIDE SEQUENCE</scope>
    <source>
        <tissue evidence="1">Young leaves</tissue>
    </source>
</reference>
<keyword evidence="2" id="KW-1185">Reference proteome</keyword>
<dbReference type="Proteomes" id="UP001234989">
    <property type="component" value="Chromosome 8"/>
</dbReference>
<accession>A0AAF0U7N1</accession>
<dbReference type="AlphaFoldDB" id="A0AAF0U7N1"/>
<sequence length="149" mass="17473">MVFESSEGEYSFVVHLDKKHCDRRLWMLRDIPSPHAICAYYYLNQDPDQHVEHWYKKKTFLKAYNHFIRPIPNMRMWPETTNPSIEPPKLRKISASFAAATRGNKRPTTGFGVYSDHTTGAQVFNNTGQVTKERHVTKETDQFIFKLPI</sequence>
<organism evidence="1 2">
    <name type="scientific">Solanum verrucosum</name>
    <dbReference type="NCBI Taxonomy" id="315347"/>
    <lineage>
        <taxon>Eukaryota</taxon>
        <taxon>Viridiplantae</taxon>
        <taxon>Streptophyta</taxon>
        <taxon>Embryophyta</taxon>
        <taxon>Tracheophyta</taxon>
        <taxon>Spermatophyta</taxon>
        <taxon>Magnoliopsida</taxon>
        <taxon>eudicotyledons</taxon>
        <taxon>Gunneridae</taxon>
        <taxon>Pentapetalae</taxon>
        <taxon>asterids</taxon>
        <taxon>lamiids</taxon>
        <taxon>Solanales</taxon>
        <taxon>Solanaceae</taxon>
        <taxon>Solanoideae</taxon>
        <taxon>Solaneae</taxon>
        <taxon>Solanum</taxon>
    </lineage>
</organism>
<evidence type="ECO:0000313" key="1">
    <source>
        <dbReference type="EMBL" id="WMV40686.1"/>
    </source>
</evidence>
<evidence type="ECO:0000313" key="2">
    <source>
        <dbReference type="Proteomes" id="UP001234989"/>
    </source>
</evidence>
<gene>
    <name evidence="1" type="ORF">MTR67_034071</name>
</gene>
<protein>
    <submittedName>
        <fullName evidence="1">Uncharacterized protein</fullName>
    </submittedName>
</protein>
<name>A0AAF0U7N1_SOLVR</name>
<dbReference type="EMBL" id="CP133619">
    <property type="protein sequence ID" value="WMV40686.1"/>
    <property type="molecule type" value="Genomic_DNA"/>
</dbReference>
<proteinExistence type="predicted"/>